<dbReference type="PANTHER" id="PTHR11739">
    <property type="entry name" value="CITRATE SYNTHASE"/>
    <property type="match status" value="1"/>
</dbReference>
<dbReference type="Gene3D" id="1.10.230.10">
    <property type="entry name" value="Cytochrome P450-Terp, domain 2"/>
    <property type="match status" value="1"/>
</dbReference>
<dbReference type="PANTHER" id="PTHR11739:SF4">
    <property type="entry name" value="CITRATE SYNTHASE, PEROXISOMAL"/>
    <property type="match status" value="1"/>
</dbReference>
<dbReference type="InterPro" id="IPR002020">
    <property type="entry name" value="Citrate_synthase"/>
</dbReference>
<comment type="caution">
    <text evidence="6">The sequence shown here is derived from an EMBL/GenBank/DDBJ whole genome shotgun (WGS) entry which is preliminary data.</text>
</comment>
<dbReference type="EMBL" id="DRWN01000011">
    <property type="protein sequence ID" value="HHK67713.1"/>
    <property type="molecule type" value="Genomic_DNA"/>
</dbReference>
<dbReference type="CDD" id="cd06118">
    <property type="entry name" value="citrate_synt_like_1"/>
    <property type="match status" value="1"/>
</dbReference>
<dbReference type="AlphaFoldDB" id="A0A7C5QQ59"/>
<dbReference type="PIRSF" id="PIRSF001369">
    <property type="entry name" value="Citrate_synth"/>
    <property type="match status" value="1"/>
</dbReference>
<dbReference type="GO" id="GO:0036440">
    <property type="term" value="F:citrate synthase activity"/>
    <property type="evidence" value="ECO:0007669"/>
    <property type="project" value="UniProtKB-EC"/>
</dbReference>
<dbReference type="GO" id="GO:0006099">
    <property type="term" value="P:tricarboxylic acid cycle"/>
    <property type="evidence" value="ECO:0007669"/>
    <property type="project" value="InterPro"/>
</dbReference>
<feature type="active site" evidence="4">
    <location>
        <position position="311"/>
    </location>
</feature>
<evidence type="ECO:0000256" key="3">
    <source>
        <dbReference type="PIRNR" id="PIRNR001369"/>
    </source>
</evidence>
<evidence type="ECO:0000256" key="2">
    <source>
        <dbReference type="ARBA" id="ARBA00022679"/>
    </source>
</evidence>
<gene>
    <name evidence="6" type="ORF">ENM11_00965</name>
</gene>
<organism evidence="6">
    <name type="scientific">Caldiarchaeum subterraneum</name>
    <dbReference type="NCBI Taxonomy" id="311458"/>
    <lineage>
        <taxon>Archaea</taxon>
        <taxon>Nitrososphaerota</taxon>
        <taxon>Candidatus Caldarchaeales</taxon>
        <taxon>Candidatus Caldarchaeaceae</taxon>
        <taxon>Candidatus Caldarchaeum</taxon>
    </lineage>
</organism>
<dbReference type="GO" id="GO:0005829">
    <property type="term" value="C:cytosol"/>
    <property type="evidence" value="ECO:0007669"/>
    <property type="project" value="TreeGrafter"/>
</dbReference>
<protein>
    <recommendedName>
        <fullName evidence="3 5">Citrate synthase</fullName>
        <ecNumber evidence="3">2.3.3.16</ecNumber>
    </recommendedName>
</protein>
<dbReference type="GO" id="GO:0005975">
    <property type="term" value="P:carbohydrate metabolic process"/>
    <property type="evidence" value="ECO:0007669"/>
    <property type="project" value="TreeGrafter"/>
</dbReference>
<accession>A0A7C5QQ59</accession>
<dbReference type="SUPFAM" id="SSF48256">
    <property type="entry name" value="Citrate synthase"/>
    <property type="match status" value="1"/>
</dbReference>
<proteinExistence type="inferred from homology"/>
<evidence type="ECO:0000256" key="5">
    <source>
        <dbReference type="RuleBase" id="RU000441"/>
    </source>
</evidence>
<dbReference type="InterPro" id="IPR019810">
    <property type="entry name" value="Citrate_synthase_AS"/>
</dbReference>
<comment type="similarity">
    <text evidence="1 3 5">Belongs to the citrate synthase family.</text>
</comment>
<reference evidence="6" key="1">
    <citation type="journal article" date="2020" name="mSystems">
        <title>Genome- and Community-Level Interaction Insights into Carbon Utilization and Element Cycling Functions of Hydrothermarchaeota in Hydrothermal Sediment.</title>
        <authorList>
            <person name="Zhou Z."/>
            <person name="Liu Y."/>
            <person name="Xu W."/>
            <person name="Pan J."/>
            <person name="Luo Z.H."/>
            <person name="Li M."/>
        </authorList>
    </citation>
    <scope>NUCLEOTIDE SEQUENCE [LARGE SCALE GENOMIC DNA]</scope>
    <source>
        <strain evidence="6">SpSt-1056</strain>
    </source>
</reference>
<evidence type="ECO:0000313" key="6">
    <source>
        <dbReference type="EMBL" id="HHK67713.1"/>
    </source>
</evidence>
<keyword evidence="2 3" id="KW-0808">Transferase</keyword>
<dbReference type="InterPro" id="IPR036969">
    <property type="entry name" value="Citrate_synthase_sf"/>
</dbReference>
<evidence type="ECO:0000256" key="4">
    <source>
        <dbReference type="PIRSR" id="PIRSR001369-1"/>
    </source>
</evidence>
<comment type="catalytic activity">
    <reaction evidence="3">
        <text>oxaloacetate + acetyl-CoA + H2O = citrate + CoA + H(+)</text>
        <dbReference type="Rhea" id="RHEA:16845"/>
        <dbReference type="ChEBI" id="CHEBI:15377"/>
        <dbReference type="ChEBI" id="CHEBI:15378"/>
        <dbReference type="ChEBI" id="CHEBI:16452"/>
        <dbReference type="ChEBI" id="CHEBI:16947"/>
        <dbReference type="ChEBI" id="CHEBI:57287"/>
        <dbReference type="ChEBI" id="CHEBI:57288"/>
        <dbReference type="EC" id="2.3.3.16"/>
    </reaction>
</comment>
<dbReference type="PRINTS" id="PR00143">
    <property type="entry name" value="CITRTSNTHASE"/>
</dbReference>
<evidence type="ECO:0000256" key="1">
    <source>
        <dbReference type="ARBA" id="ARBA00010566"/>
    </source>
</evidence>
<dbReference type="InterPro" id="IPR016143">
    <property type="entry name" value="Citrate_synth-like_sm_a-sub"/>
</dbReference>
<dbReference type="PROSITE" id="PS00480">
    <property type="entry name" value="CITRATE_SYNTHASE"/>
    <property type="match status" value="1"/>
</dbReference>
<dbReference type="Pfam" id="PF00285">
    <property type="entry name" value="Citrate_synt"/>
    <property type="match status" value="1"/>
</dbReference>
<feature type="active site" evidence="4">
    <location>
        <position position="259"/>
    </location>
</feature>
<dbReference type="InterPro" id="IPR024176">
    <property type="entry name" value="Citrate_synthase_bac-typ"/>
</dbReference>
<dbReference type="InterPro" id="IPR016142">
    <property type="entry name" value="Citrate_synth-like_lrg_a-sub"/>
</dbReference>
<name>A0A7C5QQ59_CALS0</name>
<sequence length="366" mass="41026">MSQYPYVPGLEGVPAVESTICTIDVENRRIIIRGKSLEKLAREHSFEEIAYLLIYGKMPDSDELKHFSNNLALNRNVPDEVVSVLKSLPANTHPMDALRTGVSALAAYDPELDDTSVEANRRKAVRLIAKVGLLTGNIDNLLLKGSWVKPSQGLSHSDTILTLIKGEKPEAWMCRAFEILFILYVEHELAASTFTARVIASTLTDMYGAVVGAISALKGPLHGGANEKATEVFEYDVEGAERYVREKLVRKERVMGFGHRVYKRGIDPRAELVKELLEEACKRVGDDRLYRVGDHVERLMAREKNLYPNLDFYAAALYKLMGIPPRLYTPIFVASRTAGWAAHIIEQQADNRLFRPRAIYKGPVET</sequence>
<dbReference type="EC" id="2.3.3.16" evidence="3"/>
<dbReference type="Gene3D" id="1.10.580.10">
    <property type="entry name" value="Citrate Synthase, domain 1"/>
    <property type="match status" value="1"/>
</dbReference>